<dbReference type="EMBL" id="LCAW01000011">
    <property type="protein sequence ID" value="KKR99037.1"/>
    <property type="molecule type" value="Genomic_DNA"/>
</dbReference>
<evidence type="ECO:0000256" key="1">
    <source>
        <dbReference type="ARBA" id="ARBA00005454"/>
    </source>
</evidence>
<dbReference type="SUPFAM" id="SSF50447">
    <property type="entry name" value="Translation proteins"/>
    <property type="match status" value="1"/>
</dbReference>
<reference evidence="14 15" key="1">
    <citation type="journal article" date="2015" name="Nature">
        <title>rRNA introns, odd ribosomes, and small enigmatic genomes across a large radiation of phyla.</title>
        <authorList>
            <person name="Brown C.T."/>
            <person name="Hug L.A."/>
            <person name="Thomas B.C."/>
            <person name="Sharon I."/>
            <person name="Castelle C.J."/>
            <person name="Singh A."/>
            <person name="Wilkins M.J."/>
            <person name="Williams K.H."/>
            <person name="Banfield J.F."/>
        </authorList>
    </citation>
    <scope>NUCLEOTIDE SEQUENCE [LARGE SCALE GENOMIC DNA]</scope>
</reference>
<keyword evidence="4 12" id="KW-0378">Hydrolase</keyword>
<feature type="domain" description="Tr-type G" evidence="13">
    <location>
        <begin position="5"/>
        <end position="186"/>
    </location>
</feature>
<gene>
    <name evidence="12" type="primary">lepA</name>
    <name evidence="14" type="ORF">UU50_C0011G0016</name>
</gene>
<dbReference type="InterPro" id="IPR000640">
    <property type="entry name" value="EFG_V-like"/>
</dbReference>
<comment type="function">
    <text evidence="9 12">Required for accurate and efficient protein synthesis under certain stress conditions. May act as a fidelity factor of the translation reaction, by catalyzing a one-codon backward translocation of tRNAs on improperly translocated ribosomes. Back-translocation proceeds from a post-translocation (POST) complex to a pre-translocation (PRE) complex, thus giving elongation factor G a second chance to translocate the tRNAs correctly. Binds to ribosomes in a GTP-dependent manner.</text>
</comment>
<protein>
    <recommendedName>
        <fullName evidence="11 12">Elongation factor 4</fullName>
        <shortName evidence="12">EF-4</shortName>
        <ecNumber evidence="11 12">3.6.5.n1</ecNumber>
    </recommendedName>
    <alternativeName>
        <fullName evidence="12">Ribosomal back-translocase LepA</fullName>
    </alternativeName>
</protein>
<dbReference type="Gene3D" id="3.40.50.300">
    <property type="entry name" value="P-loop containing nucleotide triphosphate hydrolases"/>
    <property type="match status" value="1"/>
</dbReference>
<dbReference type="Pfam" id="PF00679">
    <property type="entry name" value="EFG_C"/>
    <property type="match status" value="1"/>
</dbReference>
<dbReference type="InterPro" id="IPR006297">
    <property type="entry name" value="EF-4"/>
</dbReference>
<evidence type="ECO:0000256" key="10">
    <source>
        <dbReference type="ARBA" id="ARBA00061052"/>
    </source>
</evidence>
<name>A0A0G0YFC5_9BACT</name>
<dbReference type="Gene3D" id="3.30.70.2570">
    <property type="entry name" value="Elongation factor 4, C-terminal domain"/>
    <property type="match status" value="1"/>
</dbReference>
<dbReference type="NCBIfam" id="TIGR01393">
    <property type="entry name" value="lepA"/>
    <property type="match status" value="1"/>
</dbReference>
<dbReference type="PRINTS" id="PR00315">
    <property type="entry name" value="ELONGATNFCT"/>
</dbReference>
<organism evidence="14 15">
    <name type="scientific">Candidatus Uhrbacteria bacterium GW2011_GWC1_41_20</name>
    <dbReference type="NCBI Taxonomy" id="1618983"/>
    <lineage>
        <taxon>Bacteria</taxon>
        <taxon>Candidatus Uhriibacteriota</taxon>
    </lineage>
</organism>
<proteinExistence type="inferred from homology"/>
<dbReference type="Gene3D" id="2.40.30.10">
    <property type="entry name" value="Translation factors"/>
    <property type="match status" value="1"/>
</dbReference>
<dbReference type="InterPro" id="IPR038363">
    <property type="entry name" value="LepA_C_sf"/>
</dbReference>
<dbReference type="CDD" id="cd01890">
    <property type="entry name" value="LepA"/>
    <property type="match status" value="1"/>
</dbReference>
<comment type="catalytic activity">
    <reaction evidence="8 12">
        <text>GTP + H2O = GDP + phosphate + H(+)</text>
        <dbReference type="Rhea" id="RHEA:19669"/>
        <dbReference type="ChEBI" id="CHEBI:15377"/>
        <dbReference type="ChEBI" id="CHEBI:15378"/>
        <dbReference type="ChEBI" id="CHEBI:37565"/>
        <dbReference type="ChEBI" id="CHEBI:43474"/>
        <dbReference type="ChEBI" id="CHEBI:58189"/>
        <dbReference type="EC" id="3.6.5.n1"/>
    </reaction>
</comment>
<comment type="similarity">
    <text evidence="10">Belongs to the GTP-binding elongation factor family. LepA subfamily.</text>
</comment>
<dbReference type="GO" id="GO:0043022">
    <property type="term" value="F:ribosome binding"/>
    <property type="evidence" value="ECO:0007669"/>
    <property type="project" value="UniProtKB-UniRule"/>
</dbReference>
<feature type="binding site" evidence="12">
    <location>
        <begin position="17"/>
        <end position="22"/>
    </location>
    <ligand>
        <name>GTP</name>
        <dbReference type="ChEBI" id="CHEBI:37565"/>
    </ligand>
</feature>
<dbReference type="Gene3D" id="3.30.70.240">
    <property type="match status" value="1"/>
</dbReference>
<evidence type="ECO:0000256" key="5">
    <source>
        <dbReference type="ARBA" id="ARBA00022917"/>
    </source>
</evidence>
<dbReference type="SUPFAM" id="SSF52540">
    <property type="entry name" value="P-loop containing nucleoside triphosphate hydrolases"/>
    <property type="match status" value="1"/>
</dbReference>
<evidence type="ECO:0000259" key="13">
    <source>
        <dbReference type="PROSITE" id="PS51722"/>
    </source>
</evidence>
<dbReference type="AlphaFoldDB" id="A0A0G0YFC5"/>
<dbReference type="Pfam" id="PF00009">
    <property type="entry name" value="GTP_EFTU"/>
    <property type="match status" value="1"/>
</dbReference>
<dbReference type="EC" id="3.6.5.n1" evidence="11 12"/>
<dbReference type="HAMAP" id="MF_00071">
    <property type="entry name" value="LepA"/>
    <property type="match status" value="1"/>
</dbReference>
<dbReference type="InterPro" id="IPR013842">
    <property type="entry name" value="LepA_CTD"/>
</dbReference>
<dbReference type="FunFam" id="2.40.30.10:FF:000015">
    <property type="entry name" value="Translation factor GUF1, mitochondrial"/>
    <property type="match status" value="1"/>
</dbReference>
<dbReference type="SUPFAM" id="SSF54980">
    <property type="entry name" value="EF-G C-terminal domain-like"/>
    <property type="match status" value="2"/>
</dbReference>
<dbReference type="PROSITE" id="PS00301">
    <property type="entry name" value="G_TR_1"/>
    <property type="match status" value="1"/>
</dbReference>
<evidence type="ECO:0000256" key="4">
    <source>
        <dbReference type="ARBA" id="ARBA00022801"/>
    </source>
</evidence>
<dbReference type="InterPro" id="IPR035654">
    <property type="entry name" value="LepA_IV"/>
</dbReference>
<keyword evidence="2 12" id="KW-1003">Cell membrane</keyword>
<dbReference type="FunFam" id="3.30.70.240:FF:000007">
    <property type="entry name" value="Translation factor GUF1, mitochondrial"/>
    <property type="match status" value="1"/>
</dbReference>
<dbReference type="CDD" id="cd03699">
    <property type="entry name" value="EF4_II"/>
    <property type="match status" value="1"/>
</dbReference>
<evidence type="ECO:0000256" key="6">
    <source>
        <dbReference type="ARBA" id="ARBA00023134"/>
    </source>
</evidence>
<dbReference type="PANTHER" id="PTHR43512">
    <property type="entry name" value="TRANSLATION FACTOR GUF1-RELATED"/>
    <property type="match status" value="1"/>
</dbReference>
<comment type="caution">
    <text evidence="14">The sequence shown here is derived from an EMBL/GenBank/DDBJ whole genome shotgun (WGS) entry which is preliminary data.</text>
</comment>
<dbReference type="InterPro" id="IPR000795">
    <property type="entry name" value="T_Tr_GTP-bd_dom"/>
</dbReference>
<feature type="binding site" evidence="12">
    <location>
        <begin position="133"/>
        <end position="136"/>
    </location>
    <ligand>
        <name>GTP</name>
        <dbReference type="ChEBI" id="CHEBI:37565"/>
    </ligand>
</feature>
<evidence type="ECO:0000256" key="3">
    <source>
        <dbReference type="ARBA" id="ARBA00022741"/>
    </source>
</evidence>
<dbReference type="FunFam" id="3.30.70.2570:FF:000001">
    <property type="entry name" value="Translation factor GUF1, mitochondrial"/>
    <property type="match status" value="1"/>
</dbReference>
<dbReference type="InterPro" id="IPR031157">
    <property type="entry name" value="G_TR_CS"/>
</dbReference>
<dbReference type="PANTHER" id="PTHR43512:SF4">
    <property type="entry name" value="TRANSLATION FACTOR GUF1 HOMOLOG, CHLOROPLASTIC"/>
    <property type="match status" value="1"/>
</dbReference>
<dbReference type="InterPro" id="IPR005225">
    <property type="entry name" value="Small_GTP-bd"/>
</dbReference>
<evidence type="ECO:0000256" key="8">
    <source>
        <dbReference type="ARBA" id="ARBA00050293"/>
    </source>
</evidence>
<dbReference type="FunFam" id="3.40.50.300:FF:000078">
    <property type="entry name" value="Elongation factor 4"/>
    <property type="match status" value="1"/>
</dbReference>
<keyword evidence="3 12" id="KW-0547">Nucleotide-binding</keyword>
<evidence type="ECO:0000256" key="9">
    <source>
        <dbReference type="ARBA" id="ARBA00057626"/>
    </source>
</evidence>
<dbReference type="CDD" id="cd03709">
    <property type="entry name" value="lepA_C"/>
    <property type="match status" value="1"/>
</dbReference>
<dbReference type="InterPro" id="IPR004161">
    <property type="entry name" value="EFTu-like_2"/>
</dbReference>
<dbReference type="GO" id="GO:0005886">
    <property type="term" value="C:plasma membrane"/>
    <property type="evidence" value="ECO:0007669"/>
    <property type="project" value="UniProtKB-SubCell"/>
</dbReference>
<keyword evidence="5 12" id="KW-0648">Protein biosynthesis</keyword>
<dbReference type="GO" id="GO:0003746">
    <property type="term" value="F:translation elongation factor activity"/>
    <property type="evidence" value="ECO:0007669"/>
    <property type="project" value="UniProtKB-UniRule"/>
</dbReference>
<evidence type="ECO:0000256" key="2">
    <source>
        <dbReference type="ARBA" id="ARBA00022475"/>
    </source>
</evidence>
<dbReference type="Proteomes" id="UP000033930">
    <property type="component" value="Unassembled WGS sequence"/>
</dbReference>
<dbReference type="GO" id="GO:0045727">
    <property type="term" value="P:positive regulation of translation"/>
    <property type="evidence" value="ECO:0007669"/>
    <property type="project" value="UniProtKB-UniRule"/>
</dbReference>
<dbReference type="GO" id="GO:0003924">
    <property type="term" value="F:GTPase activity"/>
    <property type="evidence" value="ECO:0007669"/>
    <property type="project" value="UniProtKB-UniRule"/>
</dbReference>
<dbReference type="Gene3D" id="3.30.70.870">
    <property type="entry name" value="Elongation Factor G (Translational Gtpase), domain 3"/>
    <property type="match status" value="1"/>
</dbReference>
<evidence type="ECO:0000313" key="14">
    <source>
        <dbReference type="EMBL" id="KKR99037.1"/>
    </source>
</evidence>
<dbReference type="InterPro" id="IPR035647">
    <property type="entry name" value="EFG_III/V"/>
</dbReference>
<evidence type="ECO:0000313" key="15">
    <source>
        <dbReference type="Proteomes" id="UP000033930"/>
    </source>
</evidence>
<sequence length="600" mass="67120">MTQLDRIRNFCIIAHIDHGKSTLADRLLEKTGTVDKRQMKEQVLDQMDLERERGITIKLAPVRMKYVKDGKEYTLNLIDTPGHVDFSYEVSRSLAAVEGAVLLVDATQGVQAQTLANLYLALDQNLEIIPVLNKIDLPNADIEARKKEIIQLIGCRPEDVIAVSGKTGENVEALLDRIVDKIPHPQGKSTNSTRALVFDSYYDDYKGVVAYVRVMDGALRKRDKLRMVANRTVADILDVGALKPGFVSTDILETGQIGYVVTGLKEIEGCRVGDTMTLTSAHDVVPLEGYKEVRPMVFAGIFPQEGDNFEELRDAMQRLKLNDSSLTYEPEQSPALGFGFRAGFLGMLHLEILKERLEREFDLSLVVTVPSVAYHLYVRGSDEMTLIKSPIDLPDAGHIERVEEPWAKLDIITPVEFIGSIMTFAQERHGTYKNTEYLSEGRAILKYEIPLSSLIVDFYDKLKGMSSGYASMNYEVFEYRPADIVRMDILVAEEPVEALATFVYRDNAHGAGKRIVNSLKESIPKQQFVIKLQATVGGKVVAGDKISALRKDVTAKLYGGDVTRKRKLLEKQKKGKKKMMAMGKGKVQIPSEAYLNVLKR</sequence>
<comment type="similarity">
    <text evidence="1 12">Belongs to the TRAFAC class translation factor GTPase superfamily. Classic translation factor GTPase family. LepA subfamily.</text>
</comment>
<dbReference type="CDD" id="cd16260">
    <property type="entry name" value="EF4_III"/>
    <property type="match status" value="1"/>
</dbReference>
<evidence type="ECO:0000256" key="7">
    <source>
        <dbReference type="ARBA" id="ARBA00023136"/>
    </source>
</evidence>
<dbReference type="PATRIC" id="fig|1618983.3.peg.528"/>
<dbReference type="InterPro" id="IPR009000">
    <property type="entry name" value="Transl_B-barrel_sf"/>
</dbReference>
<keyword evidence="6 12" id="KW-0342">GTP-binding</keyword>
<dbReference type="FunFam" id="3.30.70.870:FF:000004">
    <property type="entry name" value="Translation factor GUF1, mitochondrial"/>
    <property type="match status" value="1"/>
</dbReference>
<dbReference type="InterPro" id="IPR027417">
    <property type="entry name" value="P-loop_NTPase"/>
</dbReference>
<dbReference type="NCBIfam" id="TIGR00231">
    <property type="entry name" value="small_GTP"/>
    <property type="match status" value="1"/>
</dbReference>
<evidence type="ECO:0000256" key="12">
    <source>
        <dbReference type="HAMAP-Rule" id="MF_00071"/>
    </source>
</evidence>
<accession>A0A0G0YFC5</accession>
<dbReference type="Pfam" id="PF06421">
    <property type="entry name" value="LepA_C"/>
    <property type="match status" value="1"/>
</dbReference>
<keyword evidence="14" id="KW-0251">Elongation factor</keyword>
<keyword evidence="7 12" id="KW-0472">Membrane</keyword>
<dbReference type="PROSITE" id="PS51722">
    <property type="entry name" value="G_TR_2"/>
    <property type="match status" value="1"/>
</dbReference>
<dbReference type="GO" id="GO:0005525">
    <property type="term" value="F:GTP binding"/>
    <property type="evidence" value="ECO:0007669"/>
    <property type="project" value="UniProtKB-UniRule"/>
</dbReference>
<dbReference type="Pfam" id="PF03144">
    <property type="entry name" value="GTP_EFTU_D2"/>
    <property type="match status" value="1"/>
</dbReference>
<evidence type="ECO:0000256" key="11">
    <source>
        <dbReference type="ARBA" id="ARBA00066744"/>
    </source>
</evidence>
<comment type="subcellular location">
    <subcellularLocation>
        <location evidence="12">Cell membrane</location>
        <topology evidence="12">Peripheral membrane protein</topology>
        <orientation evidence="12">Cytoplasmic side</orientation>
    </subcellularLocation>
</comment>